<name>A0A2S9K011_9HYPH</name>
<dbReference type="GO" id="GO:0016747">
    <property type="term" value="F:acyltransferase activity, transferring groups other than amino-acyl groups"/>
    <property type="evidence" value="ECO:0007669"/>
    <property type="project" value="InterPro"/>
</dbReference>
<proteinExistence type="predicted"/>
<evidence type="ECO:0000313" key="3">
    <source>
        <dbReference type="Proteomes" id="UP000238563"/>
    </source>
</evidence>
<feature type="domain" description="N-acetyltransferase" evidence="1">
    <location>
        <begin position="1"/>
        <end position="154"/>
    </location>
</feature>
<dbReference type="EMBL" id="PVBT01000001">
    <property type="protein sequence ID" value="PRD58934.1"/>
    <property type="molecule type" value="Genomic_DNA"/>
</dbReference>
<keyword evidence="2" id="KW-0808">Transferase</keyword>
<organism evidence="2 3">
    <name type="scientific">Phyllobacterium myrsinacearum</name>
    <dbReference type="NCBI Taxonomy" id="28101"/>
    <lineage>
        <taxon>Bacteria</taxon>
        <taxon>Pseudomonadati</taxon>
        <taxon>Pseudomonadota</taxon>
        <taxon>Alphaproteobacteria</taxon>
        <taxon>Hyphomicrobiales</taxon>
        <taxon>Phyllobacteriaceae</taxon>
        <taxon>Phyllobacterium</taxon>
    </lineage>
</organism>
<evidence type="ECO:0000259" key="1">
    <source>
        <dbReference type="PROSITE" id="PS51186"/>
    </source>
</evidence>
<dbReference type="InterPro" id="IPR000182">
    <property type="entry name" value="GNAT_dom"/>
</dbReference>
<gene>
    <name evidence="2" type="ORF">C5750_06480</name>
</gene>
<keyword evidence="3" id="KW-1185">Reference proteome</keyword>
<protein>
    <submittedName>
        <fullName evidence="2">GNAT family N-acetyltransferase</fullName>
    </submittedName>
</protein>
<dbReference type="RefSeq" id="WP_105733154.1">
    <property type="nucleotide sequence ID" value="NZ_PVBT01000001.1"/>
</dbReference>
<comment type="caution">
    <text evidence="2">The sequence shown here is derived from an EMBL/GenBank/DDBJ whole genome shotgun (WGS) entry which is preliminary data.</text>
</comment>
<evidence type="ECO:0000313" key="2">
    <source>
        <dbReference type="EMBL" id="PRD58934.1"/>
    </source>
</evidence>
<accession>A0A2S9K011</accession>
<reference evidence="2 3" key="1">
    <citation type="submission" date="2018-02" db="EMBL/GenBank/DDBJ databases">
        <title>The draft genome of Phyllobacterium myrsinacearum DSM5892.</title>
        <authorList>
            <person name="Li L."/>
            <person name="Liu L."/>
            <person name="Zhang X."/>
            <person name="Wang T."/>
        </authorList>
    </citation>
    <scope>NUCLEOTIDE SEQUENCE [LARGE SCALE GENOMIC DNA]</scope>
    <source>
        <strain evidence="2 3">DSM 5892</strain>
    </source>
</reference>
<dbReference type="Gene3D" id="3.40.630.30">
    <property type="match status" value="1"/>
</dbReference>
<sequence length="154" mass="16696">MISEITCPDDKSALCADIMSGLPEWFEEPDGIAACAGLVTGLPVLAHTDSGTRTGFIALKYHPPAAAEIFVIATRREFHGRGIGHSLLKAAEAHARRSGCSLLTVKTLAPRGRHEPHLDSTRAFYGRNGFLKAEIFPTLWAEGHPCLFLVKPLH</sequence>
<dbReference type="InterPro" id="IPR016181">
    <property type="entry name" value="Acyl_CoA_acyltransferase"/>
</dbReference>
<dbReference type="SUPFAM" id="SSF55729">
    <property type="entry name" value="Acyl-CoA N-acyltransferases (Nat)"/>
    <property type="match status" value="1"/>
</dbReference>
<dbReference type="Proteomes" id="UP000238563">
    <property type="component" value="Unassembled WGS sequence"/>
</dbReference>
<dbReference type="AlphaFoldDB" id="A0A2S9K011"/>
<dbReference type="PROSITE" id="PS51186">
    <property type="entry name" value="GNAT"/>
    <property type="match status" value="1"/>
</dbReference>
<dbReference type="Pfam" id="PF00583">
    <property type="entry name" value="Acetyltransf_1"/>
    <property type="match status" value="1"/>
</dbReference>
<dbReference type="CDD" id="cd04301">
    <property type="entry name" value="NAT_SF"/>
    <property type="match status" value="1"/>
</dbReference>
<dbReference type="OrthoDB" id="9805924at2"/>